<evidence type="ECO:0000313" key="3">
    <source>
        <dbReference type="Proteomes" id="UP000255207"/>
    </source>
</evidence>
<dbReference type="AlphaFoldDB" id="A0A370LAM3"/>
<dbReference type="EMBL" id="QQTP01000001">
    <property type="protein sequence ID" value="RDJ29023.1"/>
    <property type="molecule type" value="Genomic_DNA"/>
</dbReference>
<dbReference type="Proteomes" id="UP000255207">
    <property type="component" value="Unassembled WGS sequence"/>
</dbReference>
<organism evidence="2 3">
    <name type="scientific">Bosea caraganae</name>
    <dbReference type="NCBI Taxonomy" id="2763117"/>
    <lineage>
        <taxon>Bacteria</taxon>
        <taxon>Pseudomonadati</taxon>
        <taxon>Pseudomonadota</taxon>
        <taxon>Alphaproteobacteria</taxon>
        <taxon>Hyphomicrobiales</taxon>
        <taxon>Boseaceae</taxon>
        <taxon>Bosea</taxon>
    </lineage>
</organism>
<evidence type="ECO:0008006" key="4">
    <source>
        <dbReference type="Google" id="ProtNLM"/>
    </source>
</evidence>
<feature type="chain" id="PRO_5030068545" description="DUF3617 family protein" evidence="1">
    <location>
        <begin position="23"/>
        <end position="162"/>
    </location>
</feature>
<evidence type="ECO:0000256" key="1">
    <source>
        <dbReference type="SAM" id="SignalP"/>
    </source>
</evidence>
<accession>A0A370LAM3</accession>
<reference evidence="3" key="1">
    <citation type="submission" date="2018-07" db="EMBL/GenBank/DDBJ databases">
        <authorList>
            <person name="Safronova V.I."/>
            <person name="Chirak E.R."/>
            <person name="Sazanova A.L."/>
        </authorList>
    </citation>
    <scope>NUCLEOTIDE SEQUENCE [LARGE SCALE GENOMIC DNA]</scope>
    <source>
        <strain evidence="3">RCAM04685</strain>
    </source>
</reference>
<gene>
    <name evidence="2" type="ORF">DWE98_00065</name>
</gene>
<dbReference type="OrthoDB" id="7839213at2"/>
<comment type="caution">
    <text evidence="2">The sequence shown here is derived from an EMBL/GenBank/DDBJ whole genome shotgun (WGS) entry which is preliminary data.</text>
</comment>
<sequence>MARLASIILVSAAWMASFGSLAVAAQMPLGCFSRTYDTAHLRIHHSQQVQRLWIRFEESRYDPGKIDFGMNLWVRSQKQIWRAGGRCKPSGRGLRCQPDTDGASELLVTLEGRNLRLTSPGKLKIFDDVTGPDLNERLIGGSADSTFLLQATPDAACKDARP</sequence>
<dbReference type="RefSeq" id="WP_114827141.1">
    <property type="nucleotide sequence ID" value="NZ_QQTO01000019.1"/>
</dbReference>
<keyword evidence="1" id="KW-0732">Signal</keyword>
<evidence type="ECO:0000313" key="2">
    <source>
        <dbReference type="EMBL" id="RDJ29023.1"/>
    </source>
</evidence>
<protein>
    <recommendedName>
        <fullName evidence="4">DUF3617 family protein</fullName>
    </recommendedName>
</protein>
<name>A0A370LAM3_9HYPH</name>
<proteinExistence type="predicted"/>
<feature type="signal peptide" evidence="1">
    <location>
        <begin position="1"/>
        <end position="22"/>
    </location>
</feature>
<keyword evidence="3" id="KW-1185">Reference proteome</keyword>